<reference evidence="3 4" key="1">
    <citation type="submission" date="2020-08" db="EMBL/GenBank/DDBJ databases">
        <title>Genomic Encyclopedia of Type Strains, Phase IV (KMG-IV): sequencing the most valuable type-strain genomes for metagenomic binning, comparative biology and taxonomic classification.</title>
        <authorList>
            <person name="Goeker M."/>
        </authorList>
    </citation>
    <scope>NUCLEOTIDE SEQUENCE [LARGE SCALE GENOMIC DNA]</scope>
    <source>
        <strain evidence="3 4">DSM 23958</strain>
    </source>
</reference>
<comment type="caution">
    <text evidence="3">The sequence shown here is derived from an EMBL/GenBank/DDBJ whole genome shotgun (WGS) entry which is preliminary data.</text>
</comment>
<sequence>MKETELEELSPAATRQAIDAGKVFAALEAARAEAAQVRGGMYWHKGSKARPDTPYLVRTTPAGGETSLGLESEETRLIYERFMTRKAAAEARLRQLREAMEQHRRMNRALRIGHCEPLVVKLLNQLAQADLSDHFRVVSTHALYAYGAEAGVHLQAGALATRDIDLLWDVQQRLRFATQLARVDRSMLGLLRKVDPSFRLRDDQRYTAVNQDGFEVDILRREQAETDPHPIKLSEADEDFWVVQARHAQQLLDAPPFSALIVATDGTMARMHTLHPLSFVRFKRWMAEQTDREAPRRRRDLLQAEVVEGLVRDYLPQWAEAR</sequence>
<dbReference type="Pfam" id="PF12281">
    <property type="entry name" value="NTP_transf_8"/>
    <property type="match status" value="1"/>
</dbReference>
<dbReference type="AlphaFoldDB" id="A0A840S0D8"/>
<name>A0A840S0D8_9BURK</name>
<feature type="domain" description="Nucleotidyltransferase-like" evidence="2">
    <location>
        <begin position="119"/>
        <end position="317"/>
    </location>
</feature>
<feature type="coiled-coil region" evidence="1">
    <location>
        <begin position="79"/>
        <end position="113"/>
    </location>
</feature>
<evidence type="ECO:0000313" key="3">
    <source>
        <dbReference type="EMBL" id="MBB5202972.1"/>
    </source>
</evidence>
<organism evidence="3 4">
    <name type="scientific">Inhella inkyongensis</name>
    <dbReference type="NCBI Taxonomy" id="392593"/>
    <lineage>
        <taxon>Bacteria</taxon>
        <taxon>Pseudomonadati</taxon>
        <taxon>Pseudomonadota</taxon>
        <taxon>Betaproteobacteria</taxon>
        <taxon>Burkholderiales</taxon>
        <taxon>Sphaerotilaceae</taxon>
        <taxon>Inhella</taxon>
    </lineage>
</organism>
<dbReference type="InterPro" id="IPR058575">
    <property type="entry name" value="NTP_transf_8_dom"/>
</dbReference>
<keyword evidence="4" id="KW-1185">Reference proteome</keyword>
<accession>A0A840S0D8</accession>
<evidence type="ECO:0000256" key="1">
    <source>
        <dbReference type="SAM" id="Coils"/>
    </source>
</evidence>
<gene>
    <name evidence="3" type="ORF">HNQ51_000265</name>
</gene>
<proteinExistence type="predicted"/>
<dbReference type="EMBL" id="JACHHO010000001">
    <property type="protein sequence ID" value="MBB5202972.1"/>
    <property type="molecule type" value="Genomic_DNA"/>
</dbReference>
<evidence type="ECO:0000313" key="4">
    <source>
        <dbReference type="Proteomes" id="UP000554837"/>
    </source>
</evidence>
<evidence type="ECO:0000259" key="2">
    <source>
        <dbReference type="Pfam" id="PF12281"/>
    </source>
</evidence>
<keyword evidence="1" id="KW-0175">Coiled coil</keyword>
<dbReference type="RefSeq" id="WP_138857939.1">
    <property type="nucleotide sequence ID" value="NZ_CP040709.1"/>
</dbReference>
<dbReference type="Proteomes" id="UP000554837">
    <property type="component" value="Unassembled WGS sequence"/>
</dbReference>
<protein>
    <recommendedName>
        <fullName evidence="2">Nucleotidyltransferase-like domain-containing protein</fullName>
    </recommendedName>
</protein>
<dbReference type="OrthoDB" id="6142474at2"/>